<dbReference type="Pfam" id="PF20151">
    <property type="entry name" value="DUF6533"/>
    <property type="match status" value="1"/>
</dbReference>
<dbReference type="EMBL" id="CAVNYO010000028">
    <property type="protein sequence ID" value="CAK5262901.1"/>
    <property type="molecule type" value="Genomic_DNA"/>
</dbReference>
<gene>
    <name evidence="2" type="ORF">MYCIT1_LOCUS1965</name>
</gene>
<accession>A0AAD2JUR6</accession>
<dbReference type="Proteomes" id="UP001295794">
    <property type="component" value="Unassembled WGS sequence"/>
</dbReference>
<sequence length="415" mass="45928">MQLASIMDPAQDVERLIPLIRDARTTNDVSVAMLTVVLLEHVSTFEEEIRLIWNTRLSPANVFYVIVSCLVYSFLRSLKRYVSCVDPLFHSGGHRVRDLILEPTWNAHLVAAWTCHVCHPMNFSSFLTPFRSHATLLKLGQVVGPAFDSPFTTLDVLSCQTIVFVELASSTLILVLTDIILALRVWLLYHRSRKVLYFLVGLVTGNRGNSNGLIRVLCYPATRQCVLFRFIQGPATKCCTAYVFVGPALQGCYSLGPSSFSSRNTLNLTRSHRGPAAVHLLRASDIHSQHHHVRHDLAQMPLSRLAPDICDVSVSEGRSLLVSRGDPGQHRRDRAMARLPGQSVRNSGHVGDATTLPCPAHSRLMIARSPPTSIMALIGARVLLNIKEVVTVAPHDTEIPAFERSDRHSSGTARA</sequence>
<reference evidence="2" key="1">
    <citation type="submission" date="2023-11" db="EMBL/GenBank/DDBJ databases">
        <authorList>
            <person name="De Vega J J."/>
            <person name="De Vega J J."/>
        </authorList>
    </citation>
    <scope>NUCLEOTIDE SEQUENCE</scope>
</reference>
<proteinExistence type="predicted"/>
<feature type="domain" description="DUF6533" evidence="1">
    <location>
        <begin position="29"/>
        <end position="65"/>
    </location>
</feature>
<organism evidence="2 3">
    <name type="scientific">Mycena citricolor</name>
    <dbReference type="NCBI Taxonomy" id="2018698"/>
    <lineage>
        <taxon>Eukaryota</taxon>
        <taxon>Fungi</taxon>
        <taxon>Dikarya</taxon>
        <taxon>Basidiomycota</taxon>
        <taxon>Agaricomycotina</taxon>
        <taxon>Agaricomycetes</taxon>
        <taxon>Agaricomycetidae</taxon>
        <taxon>Agaricales</taxon>
        <taxon>Marasmiineae</taxon>
        <taxon>Mycenaceae</taxon>
        <taxon>Mycena</taxon>
    </lineage>
</organism>
<evidence type="ECO:0000313" key="3">
    <source>
        <dbReference type="Proteomes" id="UP001295794"/>
    </source>
</evidence>
<evidence type="ECO:0000313" key="2">
    <source>
        <dbReference type="EMBL" id="CAK5262901.1"/>
    </source>
</evidence>
<dbReference type="AlphaFoldDB" id="A0AAD2JUR6"/>
<name>A0AAD2JUR6_9AGAR</name>
<protein>
    <recommendedName>
        <fullName evidence="1">DUF6533 domain-containing protein</fullName>
    </recommendedName>
</protein>
<keyword evidence="3" id="KW-1185">Reference proteome</keyword>
<dbReference type="InterPro" id="IPR045340">
    <property type="entry name" value="DUF6533"/>
</dbReference>
<evidence type="ECO:0000259" key="1">
    <source>
        <dbReference type="Pfam" id="PF20151"/>
    </source>
</evidence>
<comment type="caution">
    <text evidence="2">The sequence shown here is derived from an EMBL/GenBank/DDBJ whole genome shotgun (WGS) entry which is preliminary data.</text>
</comment>